<dbReference type="AlphaFoldDB" id="A0A8S3FBY5"/>
<sequence>VPNPIARYTQPSPSTYNNQDGQDYSTGNATNDGRTYASNNGGSAWASANDSWSAG</sequence>
<accession>A0A8S3FBY5</accession>
<organism evidence="2 3">
    <name type="scientific">Rotaria magnacalcarata</name>
    <dbReference type="NCBI Taxonomy" id="392030"/>
    <lineage>
        <taxon>Eukaryota</taxon>
        <taxon>Metazoa</taxon>
        <taxon>Spiralia</taxon>
        <taxon>Gnathifera</taxon>
        <taxon>Rotifera</taxon>
        <taxon>Eurotatoria</taxon>
        <taxon>Bdelloidea</taxon>
        <taxon>Philodinida</taxon>
        <taxon>Philodinidae</taxon>
        <taxon>Rotaria</taxon>
    </lineage>
</organism>
<feature type="compositionally biased region" description="Polar residues" evidence="1">
    <location>
        <begin position="9"/>
        <end position="33"/>
    </location>
</feature>
<dbReference type="Proteomes" id="UP000676336">
    <property type="component" value="Unassembled WGS sequence"/>
</dbReference>
<feature type="region of interest" description="Disordered" evidence="1">
    <location>
        <begin position="1"/>
        <end position="55"/>
    </location>
</feature>
<proteinExistence type="predicted"/>
<reference evidence="2" key="1">
    <citation type="submission" date="2021-02" db="EMBL/GenBank/DDBJ databases">
        <authorList>
            <person name="Nowell W R."/>
        </authorList>
    </citation>
    <scope>NUCLEOTIDE SEQUENCE</scope>
</reference>
<comment type="caution">
    <text evidence="2">The sequence shown here is derived from an EMBL/GenBank/DDBJ whole genome shotgun (WGS) entry which is preliminary data.</text>
</comment>
<protein>
    <submittedName>
        <fullName evidence="2">Uncharacterized protein</fullName>
    </submittedName>
</protein>
<feature type="non-terminal residue" evidence="2">
    <location>
        <position position="1"/>
    </location>
</feature>
<evidence type="ECO:0000313" key="2">
    <source>
        <dbReference type="EMBL" id="CAF5114078.1"/>
    </source>
</evidence>
<feature type="non-terminal residue" evidence="2">
    <location>
        <position position="55"/>
    </location>
</feature>
<gene>
    <name evidence="2" type="ORF">SMN809_LOCUS62227</name>
</gene>
<evidence type="ECO:0000256" key="1">
    <source>
        <dbReference type="SAM" id="MobiDB-lite"/>
    </source>
</evidence>
<feature type="compositionally biased region" description="Low complexity" evidence="1">
    <location>
        <begin position="37"/>
        <end position="55"/>
    </location>
</feature>
<evidence type="ECO:0000313" key="3">
    <source>
        <dbReference type="Proteomes" id="UP000676336"/>
    </source>
</evidence>
<dbReference type="EMBL" id="CAJOBI010256405">
    <property type="protein sequence ID" value="CAF5114078.1"/>
    <property type="molecule type" value="Genomic_DNA"/>
</dbReference>
<name>A0A8S3FBY5_9BILA</name>